<comment type="caution">
    <text evidence="1">The sequence shown here is derived from an EMBL/GenBank/DDBJ whole genome shotgun (WGS) entry which is preliminary data.</text>
</comment>
<dbReference type="Proteomes" id="UP001245184">
    <property type="component" value="Unassembled WGS sequence"/>
</dbReference>
<sequence length="110" mass="11948">MKWRRSAPPQTDNLRITLASKAGSYLSDVDVTITLTSGRQVLAVRTEGSFLFVALPAGAYQIAAKANHVAQTRKIVVPTRGANELRFYWDDADTHGAPRTCKGCSAMGRP</sequence>
<organism evidence="1 2">
    <name type="scientific">Paraburkholderia graminis</name>
    <dbReference type="NCBI Taxonomy" id="60548"/>
    <lineage>
        <taxon>Bacteria</taxon>
        <taxon>Pseudomonadati</taxon>
        <taxon>Pseudomonadota</taxon>
        <taxon>Betaproteobacteria</taxon>
        <taxon>Burkholderiales</taxon>
        <taxon>Burkholderiaceae</taxon>
        <taxon>Paraburkholderia</taxon>
    </lineage>
</organism>
<evidence type="ECO:0000313" key="2">
    <source>
        <dbReference type="Proteomes" id="UP001245184"/>
    </source>
</evidence>
<accession>A0ABD5CS27</accession>
<gene>
    <name evidence="1" type="ORF">QF025_006611</name>
</gene>
<dbReference type="AlphaFoldDB" id="A0ABD5CS27"/>
<name>A0ABD5CS27_9BURK</name>
<reference evidence="1 2" key="1">
    <citation type="submission" date="2023-08" db="EMBL/GenBank/DDBJ databases">
        <title>Genome sequencing of plant associated microbes to promote plant fitness in Sorghum bicolor and Oryza sativa.</title>
        <authorList>
            <person name="Coleman-Derr D."/>
        </authorList>
    </citation>
    <scope>NUCLEOTIDE SEQUENCE [LARGE SCALE GENOMIC DNA]</scope>
    <source>
        <strain evidence="1 2">SLBN-33</strain>
    </source>
</reference>
<dbReference type="RefSeq" id="WP_310034929.1">
    <property type="nucleotide sequence ID" value="NZ_JAVIZN010000002.1"/>
</dbReference>
<evidence type="ECO:0000313" key="1">
    <source>
        <dbReference type="EMBL" id="MDR6207891.1"/>
    </source>
</evidence>
<protein>
    <recommendedName>
        <fullName evidence="3">Carboxypeptidase regulatory-like domain-containing protein</fullName>
    </recommendedName>
</protein>
<proteinExistence type="predicted"/>
<dbReference type="EMBL" id="JAVIZN010000002">
    <property type="protein sequence ID" value="MDR6207891.1"/>
    <property type="molecule type" value="Genomic_DNA"/>
</dbReference>
<evidence type="ECO:0008006" key="3">
    <source>
        <dbReference type="Google" id="ProtNLM"/>
    </source>
</evidence>